<gene>
    <name evidence="1" type="ORF">CAEBREN_13052</name>
</gene>
<sequence>RFYENTFFVTSSSLLFLSIFLPPPKNNTYILDERIRRRRTSSQCHVHSKKGMGLSVGFLLSKKKGGRENEKCIGA</sequence>
<reference evidence="2" key="1">
    <citation type="submission" date="2011-07" db="EMBL/GenBank/DDBJ databases">
        <authorList>
            <consortium name="Caenorhabditis brenneri Sequencing and Analysis Consortium"/>
            <person name="Wilson R.K."/>
        </authorList>
    </citation>
    <scope>NUCLEOTIDE SEQUENCE [LARGE SCALE GENOMIC DNA]</scope>
    <source>
        <strain evidence="2">PB2801</strain>
    </source>
</reference>
<organism evidence="2">
    <name type="scientific">Caenorhabditis brenneri</name>
    <name type="common">Nematode worm</name>
    <dbReference type="NCBI Taxonomy" id="135651"/>
    <lineage>
        <taxon>Eukaryota</taxon>
        <taxon>Metazoa</taxon>
        <taxon>Ecdysozoa</taxon>
        <taxon>Nematoda</taxon>
        <taxon>Chromadorea</taxon>
        <taxon>Rhabditida</taxon>
        <taxon>Rhabditina</taxon>
        <taxon>Rhabditomorpha</taxon>
        <taxon>Rhabditoidea</taxon>
        <taxon>Rhabditidae</taxon>
        <taxon>Peloderinae</taxon>
        <taxon>Caenorhabditis</taxon>
    </lineage>
</organism>
<protein>
    <submittedName>
        <fullName evidence="1">Uncharacterized protein</fullName>
    </submittedName>
</protein>
<feature type="non-terminal residue" evidence="1">
    <location>
        <position position="75"/>
    </location>
</feature>
<keyword evidence="2" id="KW-1185">Reference proteome</keyword>
<dbReference type="EMBL" id="GL380289">
    <property type="protein sequence ID" value="EGT52386.1"/>
    <property type="molecule type" value="Genomic_DNA"/>
</dbReference>
<evidence type="ECO:0000313" key="1">
    <source>
        <dbReference type="EMBL" id="EGT52386.1"/>
    </source>
</evidence>
<dbReference type="AlphaFoldDB" id="G0PDT0"/>
<accession>G0PDT0</accession>
<feature type="non-terminal residue" evidence="1">
    <location>
        <position position="1"/>
    </location>
</feature>
<dbReference type="InParanoid" id="G0PDT0"/>
<name>G0PDT0_CAEBE</name>
<evidence type="ECO:0000313" key="2">
    <source>
        <dbReference type="Proteomes" id="UP000008068"/>
    </source>
</evidence>
<dbReference type="HOGENOM" id="CLU_2678025_0_0_1"/>
<dbReference type="Proteomes" id="UP000008068">
    <property type="component" value="Unassembled WGS sequence"/>
</dbReference>
<proteinExistence type="predicted"/>